<dbReference type="InterPro" id="IPR025476">
    <property type="entry name" value="Helitron_helicase-like"/>
</dbReference>
<keyword evidence="5 9" id="KW-0067">ATP-binding</keyword>
<feature type="domain" description="Helitron helicase-like" evidence="11">
    <location>
        <begin position="47"/>
        <end position="231"/>
    </location>
</feature>
<dbReference type="InterPro" id="IPR027417">
    <property type="entry name" value="P-loop_NTPase"/>
</dbReference>
<dbReference type="Proteomes" id="UP001075354">
    <property type="component" value="Chromosome 15"/>
</dbReference>
<sequence length="1080" mass="124468">MWPTIGKTPINEFGSPGYITMAFPYLFPFGKGDYSMPRNTKLFLSDYIKFLMEFHDERFAKDERFRYFIMNSQMRWNAINVGSIVVKKNVFFSKLTVVQLKEHLKKNPESLKQIMFYSSRIRTTRPYWNTRSSELLDFVFQRGEPTAFITLSSADYHWPDVYRILGYNVKTLSVSEKMKIISENPLVFDTYFVLRAKFFMEKCLTKHFQIDDYWYRFEFAHRGTIHLHGLLWMKNTPKSEDVANESVQKEIINFFDNIISCENPDPNIIMDDIHPCEKKLSEIDDPEKDLAQLINTVQRHTKCTKLHCLRVKRGRGNLSCRYKANMDLSPIVNNSVVYRYIAKYTSKSEGMSISYGEILRSVTKNVTGENENCKKLIRKVLISTCAERDYSAQEVMHYLLGHPFYHSSRDFVVLNLKTLLYDAYGKSTRYKSIIDYYKERPSFLNCYSLYDFAKNYSNKKGQLTRRRKSAIVRIFPKVSINEANEYDDVALNAMFSYFIPCDEMFELVNEQKHLISQRTNGNTLESLLESYQDDEDDEKQIFQECKTQDKTDEMQILSTYNPHSSRKIFTIGTSRRDRDHDWATWDIDMDEEDITAISNEILSEKQSQKKFEVDSSSLNDCQKEVMEFLNSQVNAVLQHKVKEGSITLIQGGAGSGKSHLLKNLFNAVVDKLGFSSIQVTASTGVAAKAVSGRTINSYLKLGRNVRSTVPLVGDNLVKFQEENSNVQFLFIDEYSMIGCRFLAIIEERLRQMKDIQNPFGKMFVYMFGDCNQLIPIGDLPIFMAHDSTILDSICERGKLIVRAIESSYCLSGNLRSHCNAYTQFLRRLARGNCTKDDYSALKNRIFTLLKNTERISFENSIRICGTNEQVDQHNENCLLDLNNPIAKILAENSSKAAFSSTDDEADGLINVLNISVGAKVMLKRNLNVSRGLVNGSIGIVHKILYRKKQKPPSLPAFILVTFENIHIEDLSCTFVPIKPTLASWTKGGTRCTRLQFPLVLSWACTIHKSQGLSLLKLILETSESEYAIGLLYVALSRVSDIKSLCLLKALTMERLNSVRNSKYFCHRQKFLKWIKEKARN</sequence>
<dbReference type="GO" id="GO:0043139">
    <property type="term" value="F:5'-3' DNA helicase activity"/>
    <property type="evidence" value="ECO:0007669"/>
    <property type="project" value="UniProtKB-EC"/>
</dbReference>
<keyword evidence="4 9" id="KW-0347">Helicase</keyword>
<keyword evidence="14" id="KW-1185">Reference proteome</keyword>
<keyword evidence="8" id="KW-0413">Isomerase</keyword>
<feature type="domain" description="DNA helicase Pif1-like DEAD-box helicase" evidence="10">
    <location>
        <begin position="618"/>
        <end position="777"/>
    </location>
</feature>
<dbReference type="CDD" id="cd18809">
    <property type="entry name" value="SF1_C_RecD"/>
    <property type="match status" value="1"/>
</dbReference>
<dbReference type="GO" id="GO:0006281">
    <property type="term" value="P:DNA repair"/>
    <property type="evidence" value="ECO:0007669"/>
    <property type="project" value="UniProtKB-KW"/>
</dbReference>
<evidence type="ECO:0000256" key="2">
    <source>
        <dbReference type="ARBA" id="ARBA00022763"/>
    </source>
</evidence>
<dbReference type="AlphaFoldDB" id="A0AAV7X8R5"/>
<proteinExistence type="inferred from homology"/>
<keyword evidence="9" id="KW-0233">DNA recombination</keyword>
<evidence type="ECO:0000259" key="11">
    <source>
        <dbReference type="Pfam" id="PF14214"/>
    </source>
</evidence>
<evidence type="ECO:0000256" key="5">
    <source>
        <dbReference type="ARBA" id="ARBA00022840"/>
    </source>
</evidence>
<evidence type="ECO:0000256" key="6">
    <source>
        <dbReference type="ARBA" id="ARBA00023125"/>
    </source>
</evidence>
<evidence type="ECO:0000259" key="12">
    <source>
        <dbReference type="Pfam" id="PF21530"/>
    </source>
</evidence>
<dbReference type="GO" id="GO:0005524">
    <property type="term" value="F:ATP binding"/>
    <property type="evidence" value="ECO:0007669"/>
    <property type="project" value="UniProtKB-KW"/>
</dbReference>
<dbReference type="Pfam" id="PF21530">
    <property type="entry name" value="Pif1_2B_dom"/>
    <property type="match status" value="1"/>
</dbReference>
<dbReference type="GO" id="GO:0006310">
    <property type="term" value="P:DNA recombination"/>
    <property type="evidence" value="ECO:0007669"/>
    <property type="project" value="UniProtKB-KW"/>
</dbReference>
<dbReference type="InterPro" id="IPR049163">
    <property type="entry name" value="Pif1-like_2B_dom"/>
</dbReference>
<keyword evidence="1 9" id="KW-0547">Nucleotide-binding</keyword>
<dbReference type="EMBL" id="JAPTSV010000015">
    <property type="protein sequence ID" value="KAJ1520349.1"/>
    <property type="molecule type" value="Genomic_DNA"/>
</dbReference>
<comment type="similarity">
    <text evidence="9">Belongs to the helicase family.</text>
</comment>
<dbReference type="InterPro" id="IPR010285">
    <property type="entry name" value="DNA_helicase_pif1-like_DEAD"/>
</dbReference>
<protein>
    <recommendedName>
        <fullName evidence="9">ATP-dependent DNA helicase</fullName>
        <ecNumber evidence="9">5.6.2.3</ecNumber>
    </recommendedName>
</protein>
<evidence type="ECO:0000256" key="9">
    <source>
        <dbReference type="RuleBase" id="RU363044"/>
    </source>
</evidence>
<reference evidence="13" key="1">
    <citation type="submission" date="2022-12" db="EMBL/GenBank/DDBJ databases">
        <title>Chromosome-level genome assembly of the bean flower thrips Megalurothrips usitatus.</title>
        <authorList>
            <person name="Ma L."/>
            <person name="Liu Q."/>
            <person name="Li H."/>
            <person name="Cai W."/>
        </authorList>
    </citation>
    <scope>NUCLEOTIDE SEQUENCE</scope>
    <source>
        <strain evidence="13">Cailab_2022a</strain>
    </source>
</reference>
<dbReference type="Pfam" id="PF14214">
    <property type="entry name" value="Helitron_like_N"/>
    <property type="match status" value="1"/>
</dbReference>
<evidence type="ECO:0000256" key="3">
    <source>
        <dbReference type="ARBA" id="ARBA00022801"/>
    </source>
</evidence>
<feature type="domain" description="DNA helicase Pif1-like 2B" evidence="12">
    <location>
        <begin position="911"/>
        <end position="941"/>
    </location>
</feature>
<dbReference type="PANTHER" id="PTHR47642">
    <property type="entry name" value="ATP-DEPENDENT DNA HELICASE"/>
    <property type="match status" value="1"/>
</dbReference>
<gene>
    <name evidence="13" type="ORF">ONE63_004547</name>
</gene>
<keyword evidence="6" id="KW-0238">DNA-binding</keyword>
<keyword evidence="3 9" id="KW-0378">Hydrolase</keyword>
<evidence type="ECO:0000256" key="1">
    <source>
        <dbReference type="ARBA" id="ARBA00022741"/>
    </source>
</evidence>
<evidence type="ECO:0000313" key="13">
    <source>
        <dbReference type="EMBL" id="KAJ1520349.1"/>
    </source>
</evidence>
<keyword evidence="2 9" id="KW-0227">DNA damage</keyword>
<dbReference type="EC" id="5.6.2.3" evidence="9"/>
<evidence type="ECO:0000256" key="7">
    <source>
        <dbReference type="ARBA" id="ARBA00023204"/>
    </source>
</evidence>
<evidence type="ECO:0000256" key="4">
    <source>
        <dbReference type="ARBA" id="ARBA00022806"/>
    </source>
</evidence>
<organism evidence="13 14">
    <name type="scientific">Megalurothrips usitatus</name>
    <name type="common">bean blossom thrips</name>
    <dbReference type="NCBI Taxonomy" id="439358"/>
    <lineage>
        <taxon>Eukaryota</taxon>
        <taxon>Metazoa</taxon>
        <taxon>Ecdysozoa</taxon>
        <taxon>Arthropoda</taxon>
        <taxon>Hexapoda</taxon>
        <taxon>Insecta</taxon>
        <taxon>Pterygota</taxon>
        <taxon>Neoptera</taxon>
        <taxon>Paraneoptera</taxon>
        <taxon>Thysanoptera</taxon>
        <taxon>Terebrantia</taxon>
        <taxon>Thripoidea</taxon>
        <taxon>Thripidae</taxon>
        <taxon>Megalurothrips</taxon>
    </lineage>
</organism>
<dbReference type="Pfam" id="PF05970">
    <property type="entry name" value="PIF1"/>
    <property type="match status" value="1"/>
</dbReference>
<dbReference type="InterPro" id="IPR051055">
    <property type="entry name" value="PIF1_helicase"/>
</dbReference>
<comment type="catalytic activity">
    <reaction evidence="9">
        <text>ATP + H2O = ADP + phosphate + H(+)</text>
        <dbReference type="Rhea" id="RHEA:13065"/>
        <dbReference type="ChEBI" id="CHEBI:15377"/>
        <dbReference type="ChEBI" id="CHEBI:15378"/>
        <dbReference type="ChEBI" id="CHEBI:30616"/>
        <dbReference type="ChEBI" id="CHEBI:43474"/>
        <dbReference type="ChEBI" id="CHEBI:456216"/>
        <dbReference type="EC" id="5.6.2.3"/>
    </reaction>
</comment>
<comment type="caution">
    <text evidence="13">The sequence shown here is derived from an EMBL/GenBank/DDBJ whole genome shotgun (WGS) entry which is preliminary data.</text>
</comment>
<keyword evidence="7 9" id="KW-0234">DNA repair</keyword>
<evidence type="ECO:0000313" key="14">
    <source>
        <dbReference type="Proteomes" id="UP001075354"/>
    </source>
</evidence>
<accession>A0AAV7X8R5</accession>
<dbReference type="PANTHER" id="PTHR47642:SF5">
    <property type="entry name" value="ATP-DEPENDENT DNA HELICASE"/>
    <property type="match status" value="1"/>
</dbReference>
<dbReference type="GO" id="GO:0016787">
    <property type="term" value="F:hydrolase activity"/>
    <property type="evidence" value="ECO:0007669"/>
    <property type="project" value="UniProtKB-KW"/>
</dbReference>
<dbReference type="GO" id="GO:0000723">
    <property type="term" value="P:telomere maintenance"/>
    <property type="evidence" value="ECO:0007669"/>
    <property type="project" value="InterPro"/>
</dbReference>
<dbReference type="Gene3D" id="3.40.50.300">
    <property type="entry name" value="P-loop containing nucleotide triphosphate hydrolases"/>
    <property type="match status" value="1"/>
</dbReference>
<name>A0AAV7X8R5_9NEOP</name>
<evidence type="ECO:0000259" key="10">
    <source>
        <dbReference type="Pfam" id="PF05970"/>
    </source>
</evidence>
<evidence type="ECO:0000256" key="8">
    <source>
        <dbReference type="ARBA" id="ARBA00023235"/>
    </source>
</evidence>
<comment type="cofactor">
    <cofactor evidence="9">
        <name>Mg(2+)</name>
        <dbReference type="ChEBI" id="CHEBI:18420"/>
    </cofactor>
</comment>
<dbReference type="SUPFAM" id="SSF52540">
    <property type="entry name" value="P-loop containing nucleoside triphosphate hydrolases"/>
    <property type="match status" value="2"/>
</dbReference>